<reference evidence="1 2" key="1">
    <citation type="journal article" date="2016" name="Nat. Commun.">
        <title>Thousands of microbial genomes shed light on interconnected biogeochemical processes in an aquifer system.</title>
        <authorList>
            <person name="Anantharaman K."/>
            <person name="Brown C.T."/>
            <person name="Hug L.A."/>
            <person name="Sharon I."/>
            <person name="Castelle C.J."/>
            <person name="Probst A.J."/>
            <person name="Thomas B.C."/>
            <person name="Singh A."/>
            <person name="Wilkins M.J."/>
            <person name="Karaoz U."/>
            <person name="Brodie E.L."/>
            <person name="Williams K.H."/>
            <person name="Hubbard S.S."/>
            <person name="Banfield J.F."/>
        </authorList>
    </citation>
    <scope>NUCLEOTIDE SEQUENCE [LARGE SCALE GENOMIC DNA]</scope>
</reference>
<proteinExistence type="predicted"/>
<dbReference type="Proteomes" id="UP000178319">
    <property type="component" value="Unassembled WGS sequence"/>
</dbReference>
<evidence type="ECO:0000313" key="1">
    <source>
        <dbReference type="EMBL" id="OGY11560.1"/>
    </source>
</evidence>
<gene>
    <name evidence="1" type="ORF">A3D26_03350</name>
</gene>
<evidence type="ECO:0000313" key="2">
    <source>
        <dbReference type="Proteomes" id="UP000178319"/>
    </source>
</evidence>
<protein>
    <submittedName>
        <fullName evidence="1">Uncharacterized protein</fullName>
    </submittedName>
</protein>
<dbReference type="STRING" id="1797516.A3D26_03350"/>
<comment type="caution">
    <text evidence="1">The sequence shown here is derived from an EMBL/GenBank/DDBJ whole genome shotgun (WGS) entry which is preliminary data.</text>
</comment>
<accession>A0A1G1V815</accession>
<dbReference type="AlphaFoldDB" id="A0A1G1V815"/>
<organism evidence="1 2">
    <name type="scientific">Candidatus Blackburnbacteria bacterium RIFCSPHIGHO2_02_FULL_44_20</name>
    <dbReference type="NCBI Taxonomy" id="1797516"/>
    <lineage>
        <taxon>Bacteria</taxon>
        <taxon>Candidatus Blackburniibacteriota</taxon>
    </lineage>
</organism>
<sequence length="147" mass="16808">MHLEKEARKYEDEQAETERFCSGCESDVGLVYWTQDSGVCDECFAFEDEDARHWDLVYAQERLDGEDDFPTAPVRIARKVWRTKICAECSKPFQTHNKSELCYDCTLRDICQGMAPGEEDFNTAAILSGTLTDAEEAQLQGDLKDYI</sequence>
<name>A0A1G1V815_9BACT</name>
<dbReference type="EMBL" id="MHBZ01000015">
    <property type="protein sequence ID" value="OGY11560.1"/>
    <property type="molecule type" value="Genomic_DNA"/>
</dbReference>